<proteinExistence type="predicted"/>
<dbReference type="InterPro" id="IPR045864">
    <property type="entry name" value="aa-tRNA-synth_II/BPL/LPL"/>
</dbReference>
<dbReference type="EC" id="6.3.4.15" evidence="3"/>
<keyword evidence="4" id="KW-1185">Reference proteome</keyword>
<reference evidence="3 4" key="1">
    <citation type="submission" date="2017-01" db="EMBL/GenBank/DDBJ databases">
        <title>The cable genome- insights into the physiology and evolution of filamentous bacteria capable of sulfide oxidation via long distance electron transfer.</title>
        <authorList>
            <person name="Schreiber L."/>
            <person name="Bjerg J.T."/>
            <person name="Boggild A."/>
            <person name="Van De Vossenberg J."/>
            <person name="Meysman F."/>
            <person name="Nielsen L.P."/>
            <person name="Schramm A."/>
            <person name="Kjeldsen K.U."/>
        </authorList>
    </citation>
    <scope>NUCLEOTIDE SEQUENCE [LARGE SCALE GENOMIC DNA]</scope>
    <source>
        <strain evidence="3">A5</strain>
    </source>
</reference>
<dbReference type="PANTHER" id="PTHR12835:SF5">
    <property type="entry name" value="BIOTIN--PROTEIN LIGASE"/>
    <property type="match status" value="1"/>
</dbReference>
<evidence type="ECO:0000259" key="2">
    <source>
        <dbReference type="PROSITE" id="PS51733"/>
    </source>
</evidence>
<dbReference type="GO" id="GO:0005737">
    <property type="term" value="C:cytoplasm"/>
    <property type="evidence" value="ECO:0007669"/>
    <property type="project" value="TreeGrafter"/>
</dbReference>
<dbReference type="CDD" id="cd16442">
    <property type="entry name" value="BPL"/>
    <property type="match status" value="1"/>
</dbReference>
<dbReference type="AlphaFoldDB" id="A0A444JBN5"/>
<dbReference type="Gene3D" id="3.30.930.10">
    <property type="entry name" value="Bira Bifunctional Protein, Domain 2"/>
    <property type="match status" value="1"/>
</dbReference>
<keyword evidence="1 3" id="KW-0436">Ligase</keyword>
<dbReference type="PROSITE" id="PS51733">
    <property type="entry name" value="BPL_LPL_CATALYTIC"/>
    <property type="match status" value="1"/>
</dbReference>
<dbReference type="Pfam" id="PF03099">
    <property type="entry name" value="BPL_LplA_LipB"/>
    <property type="match status" value="1"/>
</dbReference>
<dbReference type="InterPro" id="IPR004143">
    <property type="entry name" value="BPL_LPL_catalytic"/>
</dbReference>
<evidence type="ECO:0000256" key="1">
    <source>
        <dbReference type="ARBA" id="ARBA00022598"/>
    </source>
</evidence>
<accession>A0A444JBN5</accession>
<organism evidence="3 4">
    <name type="scientific">Candidatus Electrothrix marina</name>
    <dbReference type="NCBI Taxonomy" id="1859130"/>
    <lineage>
        <taxon>Bacteria</taxon>
        <taxon>Pseudomonadati</taxon>
        <taxon>Thermodesulfobacteriota</taxon>
        <taxon>Desulfobulbia</taxon>
        <taxon>Desulfobulbales</taxon>
        <taxon>Desulfobulbaceae</taxon>
        <taxon>Candidatus Electrothrix</taxon>
    </lineage>
</organism>
<comment type="caution">
    <text evidence="3">The sequence shown here is derived from an EMBL/GenBank/DDBJ whole genome shotgun (WGS) entry which is preliminary data.</text>
</comment>
<dbReference type="GO" id="GO:0004077">
    <property type="term" value="F:biotin--[biotin carboxyl-carrier protein] ligase activity"/>
    <property type="evidence" value="ECO:0007669"/>
    <property type="project" value="UniProtKB-EC"/>
</dbReference>
<dbReference type="InterPro" id="IPR004408">
    <property type="entry name" value="Biotin_CoA_COase_ligase"/>
</dbReference>
<dbReference type="Proteomes" id="UP000288892">
    <property type="component" value="Unassembled WGS sequence"/>
</dbReference>
<evidence type="ECO:0000313" key="3">
    <source>
        <dbReference type="EMBL" id="RWX50417.1"/>
    </source>
</evidence>
<protein>
    <submittedName>
        <fullName evidence="3">BirA family transcriptional regulator, biotin operon repressor</fullName>
        <ecNumber evidence="3">6.3.4.15</ecNumber>
    </submittedName>
</protein>
<name>A0A444JBN5_9BACT</name>
<feature type="domain" description="BPL/LPL catalytic" evidence="2">
    <location>
        <begin position="26"/>
        <end position="221"/>
    </location>
</feature>
<gene>
    <name evidence="3" type="ORF">VU01_13222</name>
</gene>
<evidence type="ECO:0000313" key="4">
    <source>
        <dbReference type="Proteomes" id="UP000288892"/>
    </source>
</evidence>
<dbReference type="NCBIfam" id="TIGR00121">
    <property type="entry name" value="birA_ligase"/>
    <property type="match status" value="1"/>
</dbReference>
<dbReference type="PANTHER" id="PTHR12835">
    <property type="entry name" value="BIOTIN PROTEIN LIGASE"/>
    <property type="match status" value="1"/>
</dbReference>
<sequence length="302" mass="33687">MSSPLQRIREYRQAFLRRLDTHSFAPPTVEKILAYGAPVGAIIEHHTRLDRCMDRLRQLIREEEKQGRVLAAGTVVLADTLTESSGRFDRVWHAPEGGIWLAMAWPDILLPEFTRLLPFAAGAACCRTVRQYGVNARLKWVNDVLVAGKKLAGILCTTVQSPGGDRYHLLGIGINGNNQVFPAELQDTATCLRSELSRLIALTELTGRLLAELQWSIGLLHYDEEQSLAEGLTCEEGRASLLLTAWQELSDTVGQQVKYGFDVQQKTLYRAVAREIDPCGGLVMELEDGSRVTEYSGEIFYL</sequence>
<dbReference type="SUPFAM" id="SSF55681">
    <property type="entry name" value="Class II aaRS and biotin synthetases"/>
    <property type="match status" value="1"/>
</dbReference>
<dbReference type="EMBL" id="MTKS01000322">
    <property type="protein sequence ID" value="RWX50417.1"/>
    <property type="molecule type" value="Genomic_DNA"/>
</dbReference>